<organism evidence="1">
    <name type="scientific">Anguilla anguilla</name>
    <name type="common">European freshwater eel</name>
    <name type="synonym">Muraena anguilla</name>
    <dbReference type="NCBI Taxonomy" id="7936"/>
    <lineage>
        <taxon>Eukaryota</taxon>
        <taxon>Metazoa</taxon>
        <taxon>Chordata</taxon>
        <taxon>Craniata</taxon>
        <taxon>Vertebrata</taxon>
        <taxon>Euteleostomi</taxon>
        <taxon>Actinopterygii</taxon>
        <taxon>Neopterygii</taxon>
        <taxon>Teleostei</taxon>
        <taxon>Anguilliformes</taxon>
        <taxon>Anguillidae</taxon>
        <taxon>Anguilla</taxon>
    </lineage>
</organism>
<reference evidence="1" key="1">
    <citation type="submission" date="2014-11" db="EMBL/GenBank/DDBJ databases">
        <authorList>
            <person name="Amaro Gonzalez C."/>
        </authorList>
    </citation>
    <scope>NUCLEOTIDE SEQUENCE</scope>
</reference>
<name>A0A0E9TE98_ANGAN</name>
<protein>
    <submittedName>
        <fullName evidence="1">Uncharacterized protein</fullName>
    </submittedName>
</protein>
<reference evidence="1" key="2">
    <citation type="journal article" date="2015" name="Fish Shellfish Immunol.">
        <title>Early steps in the European eel (Anguilla anguilla)-Vibrio vulnificus interaction in the gills: Role of the RtxA13 toxin.</title>
        <authorList>
            <person name="Callol A."/>
            <person name="Pajuelo D."/>
            <person name="Ebbesson L."/>
            <person name="Teles M."/>
            <person name="MacKenzie S."/>
            <person name="Amaro C."/>
        </authorList>
    </citation>
    <scope>NUCLEOTIDE SEQUENCE</scope>
</reference>
<accession>A0A0E9TE98</accession>
<evidence type="ECO:0000313" key="1">
    <source>
        <dbReference type="EMBL" id="JAH51911.1"/>
    </source>
</evidence>
<dbReference type="AlphaFoldDB" id="A0A0E9TE98"/>
<sequence>MLIDCRQPALCRLIFFYRTEYNRIPCVLMHRFNLLIFETLFSTSYCRTVLPQSCSCKIL</sequence>
<dbReference type="EMBL" id="GBXM01056666">
    <property type="protein sequence ID" value="JAH51911.1"/>
    <property type="molecule type" value="Transcribed_RNA"/>
</dbReference>
<proteinExistence type="predicted"/>